<dbReference type="SUPFAM" id="SSF55729">
    <property type="entry name" value="Acyl-CoA N-acyltransferases (Nat)"/>
    <property type="match status" value="1"/>
</dbReference>
<dbReference type="Gene3D" id="3.40.630.30">
    <property type="match status" value="1"/>
</dbReference>
<dbReference type="PROSITE" id="PS51186">
    <property type="entry name" value="GNAT"/>
    <property type="match status" value="1"/>
</dbReference>
<dbReference type="EMBL" id="CP108110">
    <property type="protein sequence ID" value="WUQ83003.1"/>
    <property type="molecule type" value="Genomic_DNA"/>
</dbReference>
<dbReference type="CDD" id="cd04301">
    <property type="entry name" value="NAT_SF"/>
    <property type="match status" value="1"/>
</dbReference>
<evidence type="ECO:0000259" key="4">
    <source>
        <dbReference type="PROSITE" id="PS51186"/>
    </source>
</evidence>
<dbReference type="PANTHER" id="PTHR43877:SF2">
    <property type="entry name" value="AMINOALKYLPHOSPHONATE N-ACETYLTRANSFERASE-RELATED"/>
    <property type="match status" value="1"/>
</dbReference>
<evidence type="ECO:0000256" key="1">
    <source>
        <dbReference type="ARBA" id="ARBA00022679"/>
    </source>
</evidence>
<keyword evidence="2" id="KW-0012">Acyltransferase</keyword>
<dbReference type="RefSeq" id="WP_328954039.1">
    <property type="nucleotide sequence ID" value="NZ_CP108110.1"/>
</dbReference>
<dbReference type="InterPro" id="IPR050832">
    <property type="entry name" value="Bact_Acetyltransf"/>
</dbReference>
<evidence type="ECO:0000313" key="5">
    <source>
        <dbReference type="EMBL" id="WUQ83003.1"/>
    </source>
</evidence>
<keyword evidence="1" id="KW-0808">Transferase</keyword>
<dbReference type="InterPro" id="IPR016181">
    <property type="entry name" value="Acyl_CoA_acyltransferase"/>
</dbReference>
<dbReference type="InterPro" id="IPR000182">
    <property type="entry name" value="GNAT_dom"/>
</dbReference>
<accession>A0ABZ1TW77</accession>
<dbReference type="Pfam" id="PF00583">
    <property type="entry name" value="Acetyltransf_1"/>
    <property type="match status" value="1"/>
</dbReference>
<feature type="domain" description="N-acetyltransferase" evidence="4">
    <location>
        <begin position="2"/>
        <end position="175"/>
    </location>
</feature>
<organism evidence="5 6">
    <name type="scientific">Kitasatospora purpeofusca</name>
    <dbReference type="NCBI Taxonomy" id="67352"/>
    <lineage>
        <taxon>Bacteria</taxon>
        <taxon>Bacillati</taxon>
        <taxon>Actinomycetota</taxon>
        <taxon>Actinomycetes</taxon>
        <taxon>Kitasatosporales</taxon>
        <taxon>Streptomycetaceae</taxon>
        <taxon>Kitasatospora</taxon>
    </lineage>
</organism>
<evidence type="ECO:0000313" key="6">
    <source>
        <dbReference type="Proteomes" id="UP001432222"/>
    </source>
</evidence>
<sequence>MIDLRILTPADPEDWPLWRDARLAALRDAPHAFKVRLSDWPTGGEEEWRARFARRDAVHVVAVSADGRPVGLARGTPSPGRDGVGELRSLWVDPEARGQRTGDRLLAAVEAWARRTGRTSLRLAVLEGNTPAEALYRRNGFTDADPPDGPDRSLGGGAPGAEQATGERVMVKRLAPVVPER</sequence>
<evidence type="ECO:0000256" key="3">
    <source>
        <dbReference type="SAM" id="MobiDB-lite"/>
    </source>
</evidence>
<keyword evidence="6" id="KW-1185">Reference proteome</keyword>
<name>A0ABZ1TW77_9ACTN</name>
<evidence type="ECO:0000256" key="2">
    <source>
        <dbReference type="ARBA" id="ARBA00023315"/>
    </source>
</evidence>
<feature type="region of interest" description="Disordered" evidence="3">
    <location>
        <begin position="137"/>
        <end position="181"/>
    </location>
</feature>
<reference evidence="5" key="1">
    <citation type="submission" date="2022-10" db="EMBL/GenBank/DDBJ databases">
        <title>The complete genomes of actinobacterial strains from the NBC collection.</title>
        <authorList>
            <person name="Joergensen T.S."/>
            <person name="Alvarez Arevalo M."/>
            <person name="Sterndorff E.B."/>
            <person name="Faurdal D."/>
            <person name="Vuksanovic O."/>
            <person name="Mourched A.-S."/>
            <person name="Charusanti P."/>
            <person name="Shaw S."/>
            <person name="Blin K."/>
            <person name="Weber T."/>
        </authorList>
    </citation>
    <scope>NUCLEOTIDE SEQUENCE</scope>
    <source>
        <strain evidence="5">NBC_00222</strain>
    </source>
</reference>
<proteinExistence type="predicted"/>
<gene>
    <name evidence="5" type="ORF">OHA16_08460</name>
</gene>
<dbReference type="Proteomes" id="UP001432222">
    <property type="component" value="Chromosome"/>
</dbReference>
<protein>
    <submittedName>
        <fullName evidence="5">GNAT family N-acetyltransferase</fullName>
    </submittedName>
</protein>
<dbReference type="PANTHER" id="PTHR43877">
    <property type="entry name" value="AMINOALKYLPHOSPHONATE N-ACETYLTRANSFERASE-RELATED-RELATED"/>
    <property type="match status" value="1"/>
</dbReference>